<keyword evidence="2" id="KW-0418">Kinase</keyword>
<name>A0A0P7ZAR6_9EURY</name>
<keyword evidence="1" id="KW-1133">Transmembrane helix</keyword>
<dbReference type="EMBL" id="LKCM01000333">
    <property type="protein sequence ID" value="KPQ41603.1"/>
    <property type="molecule type" value="Genomic_DNA"/>
</dbReference>
<feature type="transmembrane region" description="Helical" evidence="1">
    <location>
        <begin position="188"/>
        <end position="207"/>
    </location>
</feature>
<evidence type="ECO:0000313" key="3">
    <source>
        <dbReference type="Proteomes" id="UP000050360"/>
    </source>
</evidence>
<dbReference type="InterPro" id="IPR029151">
    <property type="entry name" value="Sensor-like_sf"/>
</dbReference>
<keyword evidence="1" id="KW-0812">Transmembrane</keyword>
<evidence type="ECO:0000256" key="1">
    <source>
        <dbReference type="SAM" id="Phobius"/>
    </source>
</evidence>
<accession>A0A0P7ZAR6</accession>
<keyword evidence="1" id="KW-0472">Membrane</keyword>
<sequence length="209" mass="24146">MKLNIQKKSIITKFSIYSAIIFILLGFVMNYALSAKIEDLTIQRAIITTANHAQQNAGNYLTSDFFSNSDYMKNKDTFEKYYQDVKTNEIVRIKIFDTNGNIIYSDIEDLVGQRFSDNKELNEALAGEIKVEIKRNLDKEENIFEKREYKALMEIYAPIKMGSETVGVVEVYHTLDDIETQVNDSTKLVTSFIFIGFAIIYILLNAWRQ</sequence>
<protein>
    <submittedName>
        <fullName evidence="2">Sensory histidine kinase CreC</fullName>
    </submittedName>
</protein>
<gene>
    <name evidence="2" type="ORF">MPEBLZ_03850</name>
</gene>
<comment type="caution">
    <text evidence="2">The sequence shown here is derived from an EMBL/GenBank/DDBJ whole genome shotgun (WGS) entry which is preliminary data.</text>
</comment>
<dbReference type="AlphaFoldDB" id="A0A0P7ZAR6"/>
<dbReference type="Gene3D" id="3.30.450.20">
    <property type="entry name" value="PAS domain"/>
    <property type="match status" value="1"/>
</dbReference>
<dbReference type="SUPFAM" id="SSF103190">
    <property type="entry name" value="Sensory domain-like"/>
    <property type="match status" value="1"/>
</dbReference>
<feature type="transmembrane region" description="Helical" evidence="1">
    <location>
        <begin position="12"/>
        <end position="33"/>
    </location>
</feature>
<proteinExistence type="predicted"/>
<organism evidence="2 3">
    <name type="scientific">Candidatus Methanoperedens nitratireducens</name>
    <dbReference type="NCBI Taxonomy" id="1392998"/>
    <lineage>
        <taxon>Archaea</taxon>
        <taxon>Methanobacteriati</taxon>
        <taxon>Methanobacteriota</taxon>
        <taxon>Stenosarchaea group</taxon>
        <taxon>Methanomicrobia</taxon>
        <taxon>Methanosarcinales</taxon>
        <taxon>ANME-2 cluster</taxon>
        <taxon>Candidatus Methanoperedentaceae</taxon>
        <taxon>Candidatus Methanoperedens</taxon>
    </lineage>
</organism>
<dbReference type="GO" id="GO:0016301">
    <property type="term" value="F:kinase activity"/>
    <property type="evidence" value="ECO:0007669"/>
    <property type="project" value="UniProtKB-KW"/>
</dbReference>
<keyword evidence="2" id="KW-0808">Transferase</keyword>
<evidence type="ECO:0000313" key="2">
    <source>
        <dbReference type="EMBL" id="KPQ41603.1"/>
    </source>
</evidence>
<dbReference type="Proteomes" id="UP000050360">
    <property type="component" value="Unassembled WGS sequence"/>
</dbReference>
<reference evidence="2 3" key="1">
    <citation type="submission" date="2015-09" db="EMBL/GenBank/DDBJ databases">
        <title>A metagenomics-based metabolic model of nitrate-dependent anaerobic oxidation of methane by Methanoperedens-like archaea.</title>
        <authorList>
            <person name="Arshad A."/>
            <person name="Speth D.R."/>
            <person name="De Graaf R.M."/>
            <person name="Op Den Camp H.J."/>
            <person name="Jetten M.S."/>
            <person name="Welte C.U."/>
        </authorList>
    </citation>
    <scope>NUCLEOTIDE SEQUENCE [LARGE SCALE GENOMIC DNA]</scope>
</reference>